<comment type="caution">
    <text evidence="14">The sequence shown here is derived from an EMBL/GenBank/DDBJ whole genome shotgun (WGS) entry which is preliminary data.</text>
</comment>
<organism evidence="14 15">
    <name type="scientific">Seongchinamella unica</name>
    <dbReference type="NCBI Taxonomy" id="2547392"/>
    <lineage>
        <taxon>Bacteria</taxon>
        <taxon>Pseudomonadati</taxon>
        <taxon>Pseudomonadota</taxon>
        <taxon>Gammaproteobacteria</taxon>
        <taxon>Cellvibrionales</taxon>
        <taxon>Halieaceae</taxon>
        <taxon>Seongchinamella</taxon>
    </lineage>
</organism>
<evidence type="ECO:0000313" key="15">
    <source>
        <dbReference type="Proteomes" id="UP000295554"/>
    </source>
</evidence>
<feature type="domain" description="Glutaredoxin" evidence="13">
    <location>
        <begin position="381"/>
        <end position="448"/>
    </location>
</feature>
<dbReference type="Gene3D" id="3.40.30.10">
    <property type="entry name" value="Glutaredoxin"/>
    <property type="match status" value="1"/>
</dbReference>
<evidence type="ECO:0000256" key="2">
    <source>
        <dbReference type="ARBA" id="ARBA00004962"/>
    </source>
</evidence>
<proteinExistence type="inferred from homology"/>
<comment type="cofactor">
    <cofactor evidence="1 10">
        <name>pyridoxal 5'-phosphate</name>
        <dbReference type="ChEBI" id="CHEBI:597326"/>
    </cofactor>
</comment>
<feature type="binding site" evidence="10">
    <location>
        <position position="74"/>
    </location>
    <ligand>
        <name>pyridoxal 5'-phosphate</name>
        <dbReference type="ChEBI" id="CHEBI:597326"/>
    </ligand>
</feature>
<keyword evidence="14" id="KW-0808">Transferase</keyword>
<dbReference type="InterPro" id="IPR036052">
    <property type="entry name" value="TrpB-like_PALP_sf"/>
</dbReference>
<dbReference type="Pfam" id="PF00462">
    <property type="entry name" value="Glutaredoxin"/>
    <property type="match status" value="1"/>
</dbReference>
<evidence type="ECO:0000256" key="6">
    <source>
        <dbReference type="ARBA" id="ARBA00047931"/>
    </source>
</evidence>
<feature type="domain" description="Tryptophan synthase beta chain-like PALP" evidence="12">
    <location>
        <begin position="9"/>
        <end position="313"/>
    </location>
</feature>
<name>A0A4R5LVB8_9GAMM</name>
<comment type="similarity">
    <text evidence="3">Belongs to the cysteine synthase/cystathionine beta-synthase family.</text>
</comment>
<comment type="pathway">
    <text evidence="2">Amino-acid biosynthesis; L-cysteine biosynthesis; L-cysteine from L-serine: step 2/2.</text>
</comment>
<gene>
    <name evidence="14" type="primary">cysK</name>
    <name evidence="14" type="ORF">E2F43_03960</name>
</gene>
<dbReference type="SUPFAM" id="SSF53686">
    <property type="entry name" value="Tryptophan synthase beta subunit-like PLP-dependent enzymes"/>
    <property type="match status" value="1"/>
</dbReference>
<dbReference type="PRINTS" id="PR00160">
    <property type="entry name" value="GLUTAREDOXIN"/>
</dbReference>
<sequence>MNAIYSNILETVGNTPIVRINKLAPDHVNLFVKLEAFNPMASVKDRLALGIIEAAERDGSLQPGQTVVEATSGNTGIGLAMVCAQKGYPLVVTMAENFSVERRRLMRFLGARVVLTPAAEKGTGMLAKAAELAARHGWFLARQFENEANADVHSRTTAPEILAAFAHRSLDYWVTGFGTGGTLKGVARELKAQRPAVKIIATEPENSRLLASGIGQQFADDGSPLASHPQFRPHLMQGWSPDFISKLAGDVLQLGLVDEFIGVNGEESLRLARELARQEGIFCGISAGATFQGALQIAERAPAGSNIVCMLPDTGERYLSTPLFDDICADMDEEEMALSESTEGYRFGGQSSPAKNTTLVAAPARARSELDELIEDTEQPVVMFSLEWCEFCWSVRKMFRELGISYRCIDLDSVAYQRDNRGGELRAALLQRLGTPTIPQVFVGGEYVGGATETFDAFNEGRLQKLMDQEGIDYDKGMRFNAYNFLPKWLHPRKTG</sequence>
<evidence type="ECO:0000313" key="14">
    <source>
        <dbReference type="EMBL" id="TDG15396.1"/>
    </source>
</evidence>
<comment type="catalytic activity">
    <reaction evidence="6">
        <text>O-acetyl-L-serine + hydrogen sulfide = L-cysteine + acetate</text>
        <dbReference type="Rhea" id="RHEA:14829"/>
        <dbReference type="ChEBI" id="CHEBI:29919"/>
        <dbReference type="ChEBI" id="CHEBI:30089"/>
        <dbReference type="ChEBI" id="CHEBI:35235"/>
        <dbReference type="ChEBI" id="CHEBI:58340"/>
        <dbReference type="EC" id="2.5.1.47"/>
    </reaction>
</comment>
<dbReference type="SUPFAM" id="SSF52833">
    <property type="entry name" value="Thioredoxin-like"/>
    <property type="match status" value="1"/>
</dbReference>
<evidence type="ECO:0000256" key="3">
    <source>
        <dbReference type="ARBA" id="ARBA00007103"/>
    </source>
</evidence>
<dbReference type="Pfam" id="PF00291">
    <property type="entry name" value="PALP"/>
    <property type="match status" value="1"/>
</dbReference>
<evidence type="ECO:0000256" key="11">
    <source>
        <dbReference type="PIRSR" id="PIRSR605856-51"/>
    </source>
</evidence>
<dbReference type="EC" id="2.5.1.47" evidence="4"/>
<reference evidence="14 15" key="1">
    <citation type="submission" date="2019-03" db="EMBL/GenBank/DDBJ databases">
        <title>Seongchinamella monodicae gen. nov., sp. nov., a novel member of the Gammaproteobacteria isolated from a tidal mudflat of beach.</title>
        <authorList>
            <person name="Yang H.G."/>
            <person name="Kang J.W."/>
            <person name="Lee S.D."/>
        </authorList>
    </citation>
    <scope>NUCLEOTIDE SEQUENCE [LARGE SCALE GENOMIC DNA]</scope>
    <source>
        <strain evidence="14 15">GH4-78</strain>
    </source>
</reference>
<dbReference type="InterPro" id="IPR005859">
    <property type="entry name" value="CysK"/>
</dbReference>
<protein>
    <recommendedName>
        <fullName evidence="7">Cysteine synthase B</fullName>
        <ecNumber evidence="4">2.5.1.47</ecNumber>
    </recommendedName>
    <alternativeName>
        <fullName evidence="8">O-acetylserine (thiol)-lyase B</fullName>
    </alternativeName>
    <alternativeName>
        <fullName evidence="9">O-acetylserine sulfhydrylase B</fullName>
    </alternativeName>
</protein>
<dbReference type="GO" id="GO:0004124">
    <property type="term" value="F:cysteine synthase activity"/>
    <property type="evidence" value="ECO:0007669"/>
    <property type="project" value="UniProtKB-EC"/>
</dbReference>
<dbReference type="PANTHER" id="PTHR10314">
    <property type="entry name" value="CYSTATHIONINE BETA-SYNTHASE"/>
    <property type="match status" value="1"/>
</dbReference>
<feature type="modified residue" description="N6-(pyridoxal phosphate)lysine" evidence="11">
    <location>
        <position position="44"/>
    </location>
</feature>
<feature type="binding site" evidence="10">
    <location>
        <begin position="178"/>
        <end position="182"/>
    </location>
    <ligand>
        <name>pyridoxal 5'-phosphate</name>
        <dbReference type="ChEBI" id="CHEBI:597326"/>
    </ligand>
</feature>
<keyword evidence="5 10" id="KW-0663">Pyridoxal phosphate</keyword>
<dbReference type="InterPro" id="IPR036249">
    <property type="entry name" value="Thioredoxin-like_sf"/>
</dbReference>
<evidence type="ECO:0000256" key="8">
    <source>
        <dbReference type="ARBA" id="ARBA00078257"/>
    </source>
</evidence>
<evidence type="ECO:0000256" key="7">
    <source>
        <dbReference type="ARBA" id="ARBA00072081"/>
    </source>
</evidence>
<dbReference type="CDD" id="cd01561">
    <property type="entry name" value="CBS_like"/>
    <property type="match status" value="1"/>
</dbReference>
<dbReference type="OrthoDB" id="9805733at2"/>
<dbReference type="Proteomes" id="UP000295554">
    <property type="component" value="Unassembled WGS sequence"/>
</dbReference>
<evidence type="ECO:0000256" key="1">
    <source>
        <dbReference type="ARBA" id="ARBA00001933"/>
    </source>
</evidence>
<dbReference type="InterPro" id="IPR002109">
    <property type="entry name" value="Glutaredoxin"/>
</dbReference>
<keyword evidence="15" id="KW-1185">Reference proteome</keyword>
<evidence type="ECO:0000259" key="12">
    <source>
        <dbReference type="Pfam" id="PF00291"/>
    </source>
</evidence>
<dbReference type="GO" id="GO:0006535">
    <property type="term" value="P:cysteine biosynthetic process from serine"/>
    <property type="evidence" value="ECO:0007669"/>
    <property type="project" value="InterPro"/>
</dbReference>
<evidence type="ECO:0000256" key="5">
    <source>
        <dbReference type="ARBA" id="ARBA00022898"/>
    </source>
</evidence>
<evidence type="ECO:0000256" key="10">
    <source>
        <dbReference type="PIRSR" id="PIRSR605856-50"/>
    </source>
</evidence>
<dbReference type="FunFam" id="3.40.50.1100:FF:000003">
    <property type="entry name" value="Cystathionine beta-synthase"/>
    <property type="match status" value="1"/>
</dbReference>
<dbReference type="InterPro" id="IPR050214">
    <property type="entry name" value="Cys_Synth/Cystath_Beta-Synth"/>
</dbReference>
<dbReference type="InterPro" id="IPR014025">
    <property type="entry name" value="Glutaredoxin_subgr"/>
</dbReference>
<dbReference type="NCBIfam" id="TIGR01139">
    <property type="entry name" value="cysK"/>
    <property type="match status" value="1"/>
</dbReference>
<evidence type="ECO:0000256" key="4">
    <source>
        <dbReference type="ARBA" id="ARBA00012681"/>
    </source>
</evidence>
<feature type="binding site" evidence="10">
    <location>
        <position position="286"/>
    </location>
    <ligand>
        <name>pyridoxal 5'-phosphate</name>
        <dbReference type="ChEBI" id="CHEBI:597326"/>
    </ligand>
</feature>
<dbReference type="EMBL" id="SMSE01000001">
    <property type="protein sequence ID" value="TDG15396.1"/>
    <property type="molecule type" value="Genomic_DNA"/>
</dbReference>
<dbReference type="InterPro" id="IPR001926">
    <property type="entry name" value="TrpB-like_PALP"/>
</dbReference>
<dbReference type="AlphaFoldDB" id="A0A4R5LVB8"/>
<evidence type="ECO:0000259" key="13">
    <source>
        <dbReference type="Pfam" id="PF00462"/>
    </source>
</evidence>
<accession>A0A4R5LVB8</accession>
<dbReference type="Gene3D" id="3.40.50.1100">
    <property type="match status" value="2"/>
</dbReference>
<evidence type="ECO:0000256" key="9">
    <source>
        <dbReference type="ARBA" id="ARBA00079153"/>
    </source>
</evidence>
<dbReference type="NCBIfam" id="TIGR01136">
    <property type="entry name" value="cysKM"/>
    <property type="match status" value="1"/>
</dbReference>
<dbReference type="PROSITE" id="PS51354">
    <property type="entry name" value="GLUTAREDOXIN_2"/>
    <property type="match status" value="1"/>
</dbReference>
<dbReference type="InterPro" id="IPR005856">
    <property type="entry name" value="Cys_synth"/>
</dbReference>